<protein>
    <submittedName>
        <fullName evidence="8">Phage integrase N-terminal SAM-like domain-containing protein</fullName>
    </submittedName>
</protein>
<feature type="domain" description="Tyr recombinase" evidence="6">
    <location>
        <begin position="93"/>
        <end position="241"/>
    </location>
</feature>
<dbReference type="InterPro" id="IPR010998">
    <property type="entry name" value="Integrase_recombinase_N"/>
</dbReference>
<dbReference type="Pfam" id="PF13495">
    <property type="entry name" value="Phage_int_SAM_4"/>
    <property type="match status" value="1"/>
</dbReference>
<dbReference type="Pfam" id="PF00589">
    <property type="entry name" value="Phage_integrase"/>
    <property type="match status" value="1"/>
</dbReference>
<name>A0A853IW27_9BURK</name>
<keyword evidence="9" id="KW-1185">Reference proteome</keyword>
<sequence>MRSAARYRHFALATEKAYAHWVRAYVRFHGLRHPREMGAPEVEAFLTHLAEVRQVSPSTHKQALAALLFLYREVLKMDLPWMAEVGRPRAVRRLPVVLTTDELQRTLAGLEGSPLLLAQLLYGTGMRVMEGLRLRVKDVDFDHGAIVVREAKGGKDRVVMLPVTLREPLRLHMARAHALWAQDRADGVPGWSCRMHWPPSTRAPGRAGHGSGCFRKPCCPPTRAAACVGATTAMPTPSGAS</sequence>
<evidence type="ECO:0000256" key="5">
    <source>
        <dbReference type="PROSITE-ProRule" id="PRU01248"/>
    </source>
</evidence>
<dbReference type="InterPro" id="IPR004107">
    <property type="entry name" value="Integrase_SAM-like_N"/>
</dbReference>
<proteinExistence type="inferred from homology"/>
<dbReference type="AlphaFoldDB" id="A0A853IW27"/>
<dbReference type="PANTHER" id="PTHR30349:SF64">
    <property type="entry name" value="PROPHAGE INTEGRASE INTD-RELATED"/>
    <property type="match status" value="1"/>
</dbReference>
<dbReference type="PROSITE" id="PS51898">
    <property type="entry name" value="TYR_RECOMBINASE"/>
    <property type="match status" value="1"/>
</dbReference>
<dbReference type="Proteomes" id="UP000589716">
    <property type="component" value="Unassembled WGS sequence"/>
</dbReference>
<evidence type="ECO:0000259" key="6">
    <source>
        <dbReference type="PROSITE" id="PS51898"/>
    </source>
</evidence>
<organism evidence="8 9">
    <name type="scientific">Ottowia beijingensis</name>
    <dbReference type="NCBI Taxonomy" id="1207057"/>
    <lineage>
        <taxon>Bacteria</taxon>
        <taxon>Pseudomonadati</taxon>
        <taxon>Pseudomonadota</taxon>
        <taxon>Betaproteobacteria</taxon>
        <taxon>Burkholderiales</taxon>
        <taxon>Comamonadaceae</taxon>
        <taxon>Ottowia</taxon>
    </lineage>
</organism>
<evidence type="ECO:0000256" key="3">
    <source>
        <dbReference type="ARBA" id="ARBA00023125"/>
    </source>
</evidence>
<dbReference type="InterPro" id="IPR011010">
    <property type="entry name" value="DNA_brk_join_enz"/>
</dbReference>
<dbReference type="GO" id="GO:0015074">
    <property type="term" value="P:DNA integration"/>
    <property type="evidence" value="ECO:0007669"/>
    <property type="project" value="UniProtKB-KW"/>
</dbReference>
<dbReference type="GO" id="GO:0006310">
    <property type="term" value="P:DNA recombination"/>
    <property type="evidence" value="ECO:0007669"/>
    <property type="project" value="UniProtKB-KW"/>
</dbReference>
<reference evidence="8 9" key="1">
    <citation type="submission" date="2020-07" db="EMBL/GenBank/DDBJ databases">
        <authorList>
            <person name="Maaloum M."/>
        </authorList>
    </citation>
    <scope>NUCLEOTIDE SEQUENCE [LARGE SCALE GENOMIC DNA]</scope>
    <source>
        <strain evidence="8 9">GCS-AN-3</strain>
    </source>
</reference>
<dbReference type="Gene3D" id="1.10.443.10">
    <property type="entry name" value="Intergrase catalytic core"/>
    <property type="match status" value="1"/>
</dbReference>
<dbReference type="EMBL" id="JACCKX010000001">
    <property type="protein sequence ID" value="NZA01340.1"/>
    <property type="molecule type" value="Genomic_DNA"/>
</dbReference>
<keyword evidence="2" id="KW-0229">DNA integration</keyword>
<evidence type="ECO:0000256" key="1">
    <source>
        <dbReference type="ARBA" id="ARBA00008857"/>
    </source>
</evidence>
<dbReference type="PANTHER" id="PTHR30349">
    <property type="entry name" value="PHAGE INTEGRASE-RELATED"/>
    <property type="match status" value="1"/>
</dbReference>
<dbReference type="InterPro" id="IPR044068">
    <property type="entry name" value="CB"/>
</dbReference>
<dbReference type="Gene3D" id="1.10.150.130">
    <property type="match status" value="1"/>
</dbReference>
<comment type="similarity">
    <text evidence="1">Belongs to the 'phage' integrase family.</text>
</comment>
<dbReference type="InterPro" id="IPR050090">
    <property type="entry name" value="Tyrosine_recombinase_XerCD"/>
</dbReference>
<accession>A0A853IW27</accession>
<evidence type="ECO:0000259" key="7">
    <source>
        <dbReference type="PROSITE" id="PS51900"/>
    </source>
</evidence>
<gene>
    <name evidence="8" type="ORF">H0I39_05395</name>
</gene>
<evidence type="ECO:0000313" key="8">
    <source>
        <dbReference type="EMBL" id="NZA01340.1"/>
    </source>
</evidence>
<dbReference type="GO" id="GO:0003677">
    <property type="term" value="F:DNA binding"/>
    <property type="evidence" value="ECO:0007669"/>
    <property type="project" value="UniProtKB-UniRule"/>
</dbReference>
<evidence type="ECO:0000256" key="2">
    <source>
        <dbReference type="ARBA" id="ARBA00022908"/>
    </source>
</evidence>
<feature type="domain" description="Core-binding (CB)" evidence="7">
    <location>
        <begin position="1"/>
        <end position="75"/>
    </location>
</feature>
<evidence type="ECO:0000313" key="9">
    <source>
        <dbReference type="Proteomes" id="UP000589716"/>
    </source>
</evidence>
<dbReference type="PROSITE" id="PS51900">
    <property type="entry name" value="CB"/>
    <property type="match status" value="1"/>
</dbReference>
<dbReference type="InterPro" id="IPR013762">
    <property type="entry name" value="Integrase-like_cat_sf"/>
</dbReference>
<evidence type="ECO:0000256" key="4">
    <source>
        <dbReference type="ARBA" id="ARBA00023172"/>
    </source>
</evidence>
<comment type="caution">
    <text evidence="8">The sequence shown here is derived from an EMBL/GenBank/DDBJ whole genome shotgun (WGS) entry which is preliminary data.</text>
</comment>
<dbReference type="InterPro" id="IPR002104">
    <property type="entry name" value="Integrase_catalytic"/>
</dbReference>
<dbReference type="SUPFAM" id="SSF56349">
    <property type="entry name" value="DNA breaking-rejoining enzymes"/>
    <property type="match status" value="1"/>
</dbReference>
<keyword evidence="3 5" id="KW-0238">DNA-binding</keyword>
<keyword evidence="4" id="KW-0233">DNA recombination</keyword>